<dbReference type="Proteomes" id="UP000008722">
    <property type="component" value="Chromosome"/>
</dbReference>
<reference evidence="1 2" key="2">
    <citation type="journal article" date="2011" name="Stand. Genomic Sci.">
        <title>Complete genome sequence of Oceanithermus profundus type strain (506).</title>
        <authorList>
            <person name="Pati A."/>
            <person name="Zhang X."/>
            <person name="Lapidus A."/>
            <person name="Nolan M."/>
            <person name="Lucas S."/>
            <person name="Del Rio T.G."/>
            <person name="Tice H."/>
            <person name="Cheng J.F."/>
            <person name="Tapia R."/>
            <person name="Han C."/>
            <person name="Goodwin L."/>
            <person name="Pitluck S."/>
            <person name="Liolios K."/>
            <person name="Pagani I."/>
            <person name="Ivanova N."/>
            <person name="Mavromatis K."/>
            <person name="Chen A."/>
            <person name="Palaniappan K."/>
            <person name="Hauser L."/>
            <person name="Jeffries C.D."/>
            <person name="Brambilla E.M."/>
            <person name="Rohl A."/>
            <person name="Mwirichia R."/>
            <person name="Rohde M."/>
            <person name="Tindall B.J."/>
            <person name="Sikorski J."/>
            <person name="Wirth R."/>
            <person name="Goker M."/>
            <person name="Woyke T."/>
            <person name="Detter J.C."/>
            <person name="Bristow J."/>
            <person name="Eisen J.A."/>
            <person name="Markowitz V."/>
            <person name="Hugenholtz P."/>
            <person name="Kyrpides N.C."/>
            <person name="Klenk H.P."/>
            <person name="Land M."/>
        </authorList>
    </citation>
    <scope>NUCLEOTIDE SEQUENCE [LARGE SCALE GENOMIC DNA]</scope>
    <source>
        <strain evidence="2">DSM 14977 / NBRC 100410 / VKM B-2274 / 506</strain>
    </source>
</reference>
<evidence type="ECO:0000313" key="1">
    <source>
        <dbReference type="EMBL" id="ADR35531.1"/>
    </source>
</evidence>
<accession>E4U6B1</accession>
<sequence length="121" mass="13888">MSESLFQTPLIEAVLDPECRMPVFIKALTHGSRVIELPRGFPDRPDALDEVRRIVRDHRARYRARGLGRNFPILYYAYVPRPGRSVRLTPEGEVIGPFRDRPTRAGLRLADGREVTFTLDD</sequence>
<keyword evidence="2" id="KW-1185">Reference proteome</keyword>
<dbReference type="HOGENOM" id="CLU_2035625_0_0_0"/>
<dbReference type="EMBL" id="CP002361">
    <property type="protein sequence ID" value="ADR35531.1"/>
    <property type="molecule type" value="Genomic_DNA"/>
</dbReference>
<dbReference type="STRING" id="670487.Ocepr_0067"/>
<dbReference type="RefSeq" id="WP_013456701.1">
    <property type="nucleotide sequence ID" value="NC_014761.1"/>
</dbReference>
<proteinExistence type="predicted"/>
<dbReference type="OrthoDB" id="9864237at2"/>
<evidence type="ECO:0000313" key="2">
    <source>
        <dbReference type="Proteomes" id="UP000008722"/>
    </source>
</evidence>
<organism evidence="1 2">
    <name type="scientific">Oceanithermus profundus (strain DSM 14977 / NBRC 100410 / VKM B-2274 / 506)</name>
    <dbReference type="NCBI Taxonomy" id="670487"/>
    <lineage>
        <taxon>Bacteria</taxon>
        <taxon>Thermotogati</taxon>
        <taxon>Deinococcota</taxon>
        <taxon>Deinococci</taxon>
        <taxon>Thermales</taxon>
        <taxon>Thermaceae</taxon>
        <taxon>Oceanithermus</taxon>
    </lineage>
</organism>
<name>E4U6B1_OCEP5</name>
<reference evidence="2" key="1">
    <citation type="submission" date="2010-11" db="EMBL/GenBank/DDBJ databases">
        <title>The complete sequence of chromosome of Oceanithermus profundus DSM 14977.</title>
        <authorList>
            <consortium name="US DOE Joint Genome Institute (JGI-PGF)"/>
            <person name="Lucas S."/>
            <person name="Copeland A."/>
            <person name="Lapidus A."/>
            <person name="Bruce D."/>
            <person name="Goodwin L."/>
            <person name="Pitluck S."/>
            <person name="Kyrpides N."/>
            <person name="Mavromatis K."/>
            <person name="Pagani I."/>
            <person name="Ivanova N."/>
            <person name="Zhang X."/>
            <person name="Brettin T."/>
            <person name="Detter J.C."/>
            <person name="Tapia R."/>
            <person name="Han C."/>
            <person name="Land M."/>
            <person name="Hauser L."/>
            <person name="Markowitz V."/>
            <person name="Cheng J.-F."/>
            <person name="Hugenholtz P."/>
            <person name="Woyke T."/>
            <person name="Wu D."/>
            <person name="Tindall B."/>
            <person name="Faehnrich R."/>
            <person name="Brambilla E."/>
            <person name="Klenk H.-P."/>
            <person name="Eisen J.A."/>
        </authorList>
    </citation>
    <scope>NUCLEOTIDE SEQUENCE [LARGE SCALE GENOMIC DNA]</scope>
    <source>
        <strain evidence="2">DSM 14977 / NBRC 100410 / VKM B-2274 / 506</strain>
    </source>
</reference>
<gene>
    <name evidence="1" type="ordered locus">Ocepr_0067</name>
</gene>
<protein>
    <submittedName>
        <fullName evidence="1">Uncharacterized protein</fullName>
    </submittedName>
</protein>
<dbReference type="KEGG" id="opr:Ocepr_0067"/>
<dbReference type="AlphaFoldDB" id="E4U6B1"/>